<accession>A0A9Q9DES5</accession>
<dbReference type="Pfam" id="PF01323">
    <property type="entry name" value="DSBA"/>
    <property type="match status" value="1"/>
</dbReference>
<dbReference type="Gene3D" id="3.40.30.10">
    <property type="entry name" value="Glutaredoxin"/>
    <property type="match status" value="1"/>
</dbReference>
<gene>
    <name evidence="6" type="ORF">NE863_35995</name>
</gene>
<keyword evidence="3" id="KW-1015">Disulfide bond</keyword>
<dbReference type="CDD" id="cd03023">
    <property type="entry name" value="DsbA_Com1_like"/>
    <property type="match status" value="1"/>
</dbReference>
<dbReference type="SUPFAM" id="SSF52833">
    <property type="entry name" value="Thioredoxin-like"/>
    <property type="match status" value="1"/>
</dbReference>
<keyword evidence="2" id="KW-0560">Oxidoreductase</keyword>
<dbReference type="AlphaFoldDB" id="A0A9Q9DES5"/>
<sequence length="246" mass="26473">MFVSFALAGISTVLSALALLFATGILPPLRDGADLETQLHAYLLANPEVIVESVNGMDARRQAAAENELTAVITQRHDEIFNDPSSPIGANPKGDVTLVEFFDYNCPYCRRAAPILDSLEQDDKGLRLVFKEYPILGPGSVAAARAALASQKQGKYLAFHKAMMTYQGRITESSSLEVAAEVGLDVEQLKKDMKDPAIDETIKRNLALAQALRISGTPTFVAGREILPGLADAEAMKRLIASARGS</sequence>
<dbReference type="PANTHER" id="PTHR13887:SF14">
    <property type="entry name" value="DISULFIDE BOND FORMATION PROTEIN D"/>
    <property type="match status" value="1"/>
</dbReference>
<dbReference type="InterPro" id="IPR001853">
    <property type="entry name" value="DSBA-like_thioredoxin_dom"/>
</dbReference>
<evidence type="ECO:0000256" key="4">
    <source>
        <dbReference type="ARBA" id="ARBA00023284"/>
    </source>
</evidence>
<evidence type="ECO:0000256" key="2">
    <source>
        <dbReference type="ARBA" id="ARBA00023002"/>
    </source>
</evidence>
<dbReference type="EMBL" id="CP098811">
    <property type="protein sequence ID" value="USJ28660.1"/>
    <property type="molecule type" value="Genomic_DNA"/>
</dbReference>
<evidence type="ECO:0000256" key="3">
    <source>
        <dbReference type="ARBA" id="ARBA00023157"/>
    </source>
</evidence>
<dbReference type="PROSITE" id="PS51352">
    <property type="entry name" value="THIOREDOXIN_2"/>
    <property type="match status" value="1"/>
</dbReference>
<feature type="domain" description="Thioredoxin" evidence="5">
    <location>
        <begin position="58"/>
        <end position="245"/>
    </location>
</feature>
<dbReference type="GO" id="GO:0016491">
    <property type="term" value="F:oxidoreductase activity"/>
    <property type="evidence" value="ECO:0007669"/>
    <property type="project" value="UniProtKB-KW"/>
</dbReference>
<evidence type="ECO:0000313" key="7">
    <source>
        <dbReference type="Proteomes" id="UP001055460"/>
    </source>
</evidence>
<dbReference type="InterPro" id="IPR013766">
    <property type="entry name" value="Thioredoxin_domain"/>
</dbReference>
<keyword evidence="6" id="KW-0614">Plasmid</keyword>
<evidence type="ECO:0000313" key="6">
    <source>
        <dbReference type="EMBL" id="USJ28660.1"/>
    </source>
</evidence>
<dbReference type="Pfam" id="PF18312">
    <property type="entry name" value="ScsC_N"/>
    <property type="match status" value="1"/>
</dbReference>
<dbReference type="RefSeq" id="WP_252161709.1">
    <property type="nucleotide sequence ID" value="NZ_CP098811.1"/>
</dbReference>
<evidence type="ECO:0000259" key="5">
    <source>
        <dbReference type="PROSITE" id="PS51352"/>
    </source>
</evidence>
<organism evidence="6 7">
    <name type="scientific">Ensifer adhaerens</name>
    <name type="common">Sinorhizobium morelense</name>
    <dbReference type="NCBI Taxonomy" id="106592"/>
    <lineage>
        <taxon>Bacteria</taxon>
        <taxon>Pseudomonadati</taxon>
        <taxon>Pseudomonadota</taxon>
        <taxon>Alphaproteobacteria</taxon>
        <taxon>Hyphomicrobiales</taxon>
        <taxon>Rhizobiaceae</taxon>
        <taxon>Sinorhizobium/Ensifer group</taxon>
        <taxon>Ensifer</taxon>
    </lineage>
</organism>
<keyword evidence="1" id="KW-0732">Signal</keyword>
<reference evidence="6" key="1">
    <citation type="submission" date="2022-06" db="EMBL/GenBank/DDBJ databases">
        <title>Physiological and biochemical characterization and genomic elucidation of a strain of the genus Ensifer adhaerens M8 that combines arsenic oxidation and chromium reduction.</title>
        <authorList>
            <person name="Li X."/>
            <person name="Yu c."/>
        </authorList>
    </citation>
    <scope>NUCLEOTIDE SEQUENCE</scope>
    <source>
        <strain evidence="6">M8</strain>
        <plasmid evidence="6">pD</plasmid>
    </source>
</reference>
<name>A0A9Q9DES5_ENSAD</name>
<dbReference type="PANTHER" id="PTHR13887">
    <property type="entry name" value="GLUTATHIONE S-TRANSFERASE KAPPA"/>
    <property type="match status" value="1"/>
</dbReference>
<dbReference type="InterPro" id="IPR036249">
    <property type="entry name" value="Thioredoxin-like_sf"/>
</dbReference>
<dbReference type="InterPro" id="IPR041205">
    <property type="entry name" value="ScsC_N"/>
</dbReference>
<dbReference type="Proteomes" id="UP001055460">
    <property type="component" value="Plasmid pD"/>
</dbReference>
<protein>
    <submittedName>
        <fullName evidence="6">DsbA family protein</fullName>
    </submittedName>
</protein>
<proteinExistence type="predicted"/>
<keyword evidence="4" id="KW-0676">Redox-active center</keyword>
<evidence type="ECO:0000256" key="1">
    <source>
        <dbReference type="ARBA" id="ARBA00022729"/>
    </source>
</evidence>
<geneLocation type="plasmid" evidence="6 7">
    <name>pD</name>
</geneLocation>